<dbReference type="PANTHER" id="PTHR47331">
    <property type="entry name" value="PHD-TYPE DOMAIN-CONTAINING PROTEIN"/>
    <property type="match status" value="1"/>
</dbReference>
<accession>A0A2B4RB81</accession>
<sequence length="335" mass="38282">MNIIGEYLNERKDRKLIELACIHLNRAWHQLIENRGKFQAVRGEDEELQEVDIWLLESQALLEELICRTVEYGEVKTYTREMVSEAQIEPKTPRIRTGQTDNSSITIFGRTSRKSSSKMTSSVSLQGARAAAREADLAKLKDHMESESSAELALGEVFELLVRVAKKTLKAIVGNARLALDELQTAIKKVEALMNSRPLMNRWRLIQNLVKVIWKRWREEYLSTLSARKEWRQVKENLKVEDVVASGSSRRSVHWSGWTGACCLSEHKRPEAYKPDNCSVPIERRRPARVRALERRAEDPEPLVGGQDGHVINPNLFVFCERQALAPCGGLERVK</sequence>
<dbReference type="EMBL" id="LSMT01000844">
    <property type="protein sequence ID" value="PFX14073.1"/>
    <property type="molecule type" value="Genomic_DNA"/>
</dbReference>
<gene>
    <name evidence="2" type="ORF">AWC38_SpisGene21811</name>
</gene>
<evidence type="ECO:0000313" key="3">
    <source>
        <dbReference type="Proteomes" id="UP000225706"/>
    </source>
</evidence>
<feature type="domain" description="DUF5641" evidence="1">
    <location>
        <begin position="201"/>
        <end position="246"/>
    </location>
</feature>
<name>A0A2B4RB81_STYPI</name>
<evidence type="ECO:0000259" key="1">
    <source>
        <dbReference type="Pfam" id="PF18701"/>
    </source>
</evidence>
<organism evidence="2 3">
    <name type="scientific">Stylophora pistillata</name>
    <name type="common">Smooth cauliflower coral</name>
    <dbReference type="NCBI Taxonomy" id="50429"/>
    <lineage>
        <taxon>Eukaryota</taxon>
        <taxon>Metazoa</taxon>
        <taxon>Cnidaria</taxon>
        <taxon>Anthozoa</taxon>
        <taxon>Hexacorallia</taxon>
        <taxon>Scleractinia</taxon>
        <taxon>Astrocoeniina</taxon>
        <taxon>Pocilloporidae</taxon>
        <taxon>Stylophora</taxon>
    </lineage>
</organism>
<reference evidence="3" key="1">
    <citation type="journal article" date="2017" name="bioRxiv">
        <title>Comparative analysis of the genomes of Stylophora pistillata and Acropora digitifera provides evidence for extensive differences between species of corals.</title>
        <authorList>
            <person name="Voolstra C.R."/>
            <person name="Li Y."/>
            <person name="Liew Y.J."/>
            <person name="Baumgarten S."/>
            <person name="Zoccola D."/>
            <person name="Flot J.-F."/>
            <person name="Tambutte S."/>
            <person name="Allemand D."/>
            <person name="Aranda M."/>
        </authorList>
    </citation>
    <scope>NUCLEOTIDE SEQUENCE [LARGE SCALE GENOMIC DNA]</scope>
</reference>
<proteinExistence type="predicted"/>
<dbReference type="OrthoDB" id="5946752at2759"/>
<keyword evidence="3" id="KW-1185">Reference proteome</keyword>
<dbReference type="InterPro" id="IPR040676">
    <property type="entry name" value="DUF5641"/>
</dbReference>
<dbReference type="Proteomes" id="UP000225706">
    <property type="component" value="Unassembled WGS sequence"/>
</dbReference>
<dbReference type="PANTHER" id="PTHR47331:SF6">
    <property type="entry name" value="DOUBLECORTIN DOMAIN-CONTAINING PROTEIN"/>
    <property type="match status" value="1"/>
</dbReference>
<dbReference type="Pfam" id="PF18701">
    <property type="entry name" value="DUF5641"/>
    <property type="match status" value="1"/>
</dbReference>
<dbReference type="AlphaFoldDB" id="A0A2B4RB81"/>
<comment type="caution">
    <text evidence="2">The sequence shown here is derived from an EMBL/GenBank/DDBJ whole genome shotgun (WGS) entry which is preliminary data.</text>
</comment>
<protein>
    <recommendedName>
        <fullName evidence="1">DUF5641 domain-containing protein</fullName>
    </recommendedName>
</protein>
<evidence type="ECO:0000313" key="2">
    <source>
        <dbReference type="EMBL" id="PFX14073.1"/>
    </source>
</evidence>